<feature type="transmembrane region" description="Helical" evidence="1">
    <location>
        <begin position="135"/>
        <end position="163"/>
    </location>
</feature>
<dbReference type="Proteomes" id="UP000198287">
    <property type="component" value="Unassembled WGS sequence"/>
</dbReference>
<feature type="transmembrane region" description="Helical" evidence="1">
    <location>
        <begin position="288"/>
        <end position="307"/>
    </location>
</feature>
<evidence type="ECO:0000313" key="3">
    <source>
        <dbReference type="Proteomes" id="UP000198287"/>
    </source>
</evidence>
<keyword evidence="3" id="KW-1185">Reference proteome</keyword>
<feature type="transmembrane region" description="Helical" evidence="1">
    <location>
        <begin position="313"/>
        <end position="335"/>
    </location>
</feature>
<protein>
    <recommendedName>
        <fullName evidence="4">Gustatory receptor</fullName>
    </recommendedName>
</protein>
<evidence type="ECO:0000256" key="1">
    <source>
        <dbReference type="SAM" id="Phobius"/>
    </source>
</evidence>
<comment type="caution">
    <text evidence="2">The sequence shown here is derived from an EMBL/GenBank/DDBJ whole genome shotgun (WGS) entry which is preliminary data.</text>
</comment>
<feature type="transmembrane region" description="Helical" evidence="1">
    <location>
        <begin position="199"/>
        <end position="221"/>
    </location>
</feature>
<keyword evidence="1" id="KW-1133">Transmembrane helix</keyword>
<feature type="transmembrane region" description="Helical" evidence="1">
    <location>
        <begin position="51"/>
        <end position="73"/>
    </location>
</feature>
<name>A0A226D8R3_FOLCA</name>
<accession>A0A226D8R3</accession>
<feature type="transmembrane region" description="Helical" evidence="1">
    <location>
        <begin position="85"/>
        <end position="105"/>
    </location>
</feature>
<proteinExistence type="predicted"/>
<evidence type="ECO:0008006" key="4">
    <source>
        <dbReference type="Google" id="ProtNLM"/>
    </source>
</evidence>
<dbReference type="AlphaFoldDB" id="A0A226D8R3"/>
<sequence>MGSIILDLIKLPASNIPLVLGIHKISNCTKIISITVVAKTFQLSKNNWQTLFPTLVALFLTTVHIAASLNWFRTNFLVPLPTWKFVLVAYTGFLYGVITVGLFHYERVRKEAVILVNSCIHAELKLMRDGVIHHVNLYFVLFGALVISTIAVVPVAISLAALIRPCTPPVISSLIIQSCKDWGHDGDSGLIMRFAVGILQYYCWLIILGVVVNGVYIPFLYPIEIKLLILNFLKSRNGTLIQTSNKFLDEFYRTQQNFQKSGHRHLVWYRILQLVSTNHNNAWTQPSMPVGIGGIVVAETVSLYILVTSHDQIPFLVLLIFIIIAVDCMCMYVVFKIASYPYTKSCQFIEFMKTKDGTKWIKRFMSSCPPSRLTMGDGTFFDRLTAFVVWKKSMDFLITLLLM</sequence>
<keyword evidence="1" id="KW-0472">Membrane</keyword>
<keyword evidence="1" id="KW-0812">Transmembrane</keyword>
<reference evidence="2 3" key="1">
    <citation type="submission" date="2015-12" db="EMBL/GenBank/DDBJ databases">
        <title>The genome of Folsomia candida.</title>
        <authorList>
            <person name="Faddeeva A."/>
            <person name="Derks M.F."/>
            <person name="Anvar Y."/>
            <person name="Smit S."/>
            <person name="Van Straalen N."/>
            <person name="Roelofs D."/>
        </authorList>
    </citation>
    <scope>NUCLEOTIDE SEQUENCE [LARGE SCALE GENOMIC DNA]</scope>
    <source>
        <strain evidence="2 3">VU population</strain>
        <tissue evidence="2">Whole body</tissue>
    </source>
</reference>
<organism evidence="2 3">
    <name type="scientific">Folsomia candida</name>
    <name type="common">Springtail</name>
    <dbReference type="NCBI Taxonomy" id="158441"/>
    <lineage>
        <taxon>Eukaryota</taxon>
        <taxon>Metazoa</taxon>
        <taxon>Ecdysozoa</taxon>
        <taxon>Arthropoda</taxon>
        <taxon>Hexapoda</taxon>
        <taxon>Collembola</taxon>
        <taxon>Entomobryomorpha</taxon>
        <taxon>Isotomoidea</taxon>
        <taxon>Isotomidae</taxon>
        <taxon>Proisotominae</taxon>
        <taxon>Folsomia</taxon>
    </lineage>
</organism>
<gene>
    <name evidence="2" type="ORF">Fcan01_23838</name>
</gene>
<evidence type="ECO:0000313" key="2">
    <source>
        <dbReference type="EMBL" id="OXA41523.1"/>
    </source>
</evidence>
<dbReference type="EMBL" id="LNIX01000029">
    <property type="protein sequence ID" value="OXA41523.1"/>
    <property type="molecule type" value="Genomic_DNA"/>
</dbReference>